<keyword evidence="2" id="KW-0378">Hydrolase</keyword>
<proteinExistence type="predicted"/>
<evidence type="ECO:0000259" key="1">
    <source>
        <dbReference type="PROSITE" id="PS51462"/>
    </source>
</evidence>
<dbReference type="CDD" id="cd03674">
    <property type="entry name" value="NUDIX_Hydrolase"/>
    <property type="match status" value="1"/>
</dbReference>
<dbReference type="Gene3D" id="3.90.79.10">
    <property type="entry name" value="Nucleoside Triphosphate Pyrophosphohydrolase"/>
    <property type="match status" value="1"/>
</dbReference>
<name>A0ABP5UTE7_9ACTN</name>
<dbReference type="EMBL" id="BAAARV010000102">
    <property type="protein sequence ID" value="GAA2386950.1"/>
    <property type="molecule type" value="Genomic_DNA"/>
</dbReference>
<dbReference type="GO" id="GO:0016787">
    <property type="term" value="F:hydrolase activity"/>
    <property type="evidence" value="ECO:0007669"/>
    <property type="project" value="UniProtKB-KW"/>
</dbReference>
<comment type="caution">
    <text evidence="2">The sequence shown here is derived from an EMBL/GenBank/DDBJ whole genome shotgun (WGS) entry which is preliminary data.</text>
</comment>
<accession>A0ABP5UTE7</accession>
<feature type="domain" description="Nudix hydrolase" evidence="1">
    <location>
        <begin position="45"/>
        <end position="177"/>
    </location>
</feature>
<dbReference type="SUPFAM" id="SSF55811">
    <property type="entry name" value="Nudix"/>
    <property type="match status" value="1"/>
</dbReference>
<evidence type="ECO:0000313" key="2">
    <source>
        <dbReference type="EMBL" id="GAA2386950.1"/>
    </source>
</evidence>
<evidence type="ECO:0000313" key="3">
    <source>
        <dbReference type="Proteomes" id="UP001501444"/>
    </source>
</evidence>
<keyword evidence="3" id="KW-1185">Reference proteome</keyword>
<dbReference type="RefSeq" id="WP_344619566.1">
    <property type="nucleotide sequence ID" value="NZ_BAAARV010000102.1"/>
</dbReference>
<reference evidence="3" key="1">
    <citation type="journal article" date="2019" name="Int. J. Syst. Evol. Microbiol.">
        <title>The Global Catalogue of Microorganisms (GCM) 10K type strain sequencing project: providing services to taxonomists for standard genome sequencing and annotation.</title>
        <authorList>
            <consortium name="The Broad Institute Genomics Platform"/>
            <consortium name="The Broad Institute Genome Sequencing Center for Infectious Disease"/>
            <person name="Wu L."/>
            <person name="Ma J."/>
        </authorList>
    </citation>
    <scope>NUCLEOTIDE SEQUENCE [LARGE SCALE GENOMIC DNA]</scope>
    <source>
        <strain evidence="3">JCM 3272</strain>
    </source>
</reference>
<dbReference type="InterPro" id="IPR015797">
    <property type="entry name" value="NUDIX_hydrolase-like_dom_sf"/>
</dbReference>
<protein>
    <submittedName>
        <fullName evidence="2">NUDIX hydrolase</fullName>
    </submittedName>
</protein>
<dbReference type="Pfam" id="PF00293">
    <property type="entry name" value="NUDIX"/>
    <property type="match status" value="1"/>
</dbReference>
<dbReference type="PROSITE" id="PS51462">
    <property type="entry name" value="NUDIX"/>
    <property type="match status" value="1"/>
</dbReference>
<gene>
    <name evidence="2" type="ORF">GCM10010170_097620</name>
</gene>
<dbReference type="InterPro" id="IPR000086">
    <property type="entry name" value="NUDIX_hydrolase_dom"/>
</dbReference>
<organism evidence="2 3">
    <name type="scientific">Dactylosporangium salmoneum</name>
    <dbReference type="NCBI Taxonomy" id="53361"/>
    <lineage>
        <taxon>Bacteria</taxon>
        <taxon>Bacillati</taxon>
        <taxon>Actinomycetota</taxon>
        <taxon>Actinomycetes</taxon>
        <taxon>Micromonosporales</taxon>
        <taxon>Micromonosporaceae</taxon>
        <taxon>Dactylosporangium</taxon>
    </lineage>
</organism>
<sequence length="181" mass="19090">MTLHEDALAVLSAWSAPTAEAEATRQRFLDFVRSDPTTVWREHAGGHVTASALVVDAAAERVLLCLHGRIKRWVQMGGHCEPGDATVAGAALREATEESGILGLRISEAPIGLDVHHVVCSGGPSLHYDVRYAAIAPPGAVEMVSPESAALAWFAPDQLPEPLAGATESLMAPALAWAKRS</sequence>
<dbReference type="Proteomes" id="UP001501444">
    <property type="component" value="Unassembled WGS sequence"/>
</dbReference>